<feature type="region of interest" description="Disordered" evidence="6">
    <location>
        <begin position="623"/>
        <end position="675"/>
    </location>
</feature>
<evidence type="ECO:0000256" key="2">
    <source>
        <dbReference type="ARBA" id="ARBA00022771"/>
    </source>
</evidence>
<reference evidence="8 9" key="1">
    <citation type="submission" date="2023-09" db="EMBL/GenBank/DDBJ databases">
        <title>Genomes of two closely related lineages of the louse Polyplax serrata with different host specificities.</title>
        <authorList>
            <person name="Martinu J."/>
            <person name="Tarabai H."/>
            <person name="Stefka J."/>
            <person name="Hypsa V."/>
        </authorList>
    </citation>
    <scope>NUCLEOTIDE SEQUENCE [LARGE SCALE GENOMIC DNA]</scope>
    <source>
        <strain evidence="8">98ZLc_SE</strain>
    </source>
</reference>
<dbReference type="Pfam" id="PF11979">
    <property type="entry name" value="SARA_C"/>
    <property type="match status" value="1"/>
</dbReference>
<accession>A0ABR1B4R7</accession>
<evidence type="ECO:0000256" key="5">
    <source>
        <dbReference type="SAM" id="Coils"/>
    </source>
</evidence>
<evidence type="ECO:0000256" key="6">
    <source>
        <dbReference type="SAM" id="MobiDB-lite"/>
    </source>
</evidence>
<keyword evidence="1" id="KW-0479">Metal-binding</keyword>
<feature type="domain" description="FYVE-type" evidence="7">
    <location>
        <begin position="503"/>
        <end position="562"/>
    </location>
</feature>
<dbReference type="InterPro" id="IPR011011">
    <property type="entry name" value="Znf_FYVE_PHD"/>
</dbReference>
<evidence type="ECO:0000256" key="3">
    <source>
        <dbReference type="ARBA" id="ARBA00022833"/>
    </source>
</evidence>
<dbReference type="SUPFAM" id="SSF57903">
    <property type="entry name" value="FYVE/PHD zinc finger"/>
    <property type="match status" value="1"/>
</dbReference>
<dbReference type="InterPro" id="IPR000306">
    <property type="entry name" value="Znf_FYVE"/>
</dbReference>
<dbReference type="SMART" id="SM01422">
    <property type="entry name" value="SARA"/>
    <property type="match status" value="1"/>
</dbReference>
<feature type="region of interest" description="Disordered" evidence="6">
    <location>
        <begin position="449"/>
        <end position="468"/>
    </location>
</feature>
<dbReference type="SMART" id="SM01421">
    <property type="entry name" value="DUF3480"/>
    <property type="match status" value="1"/>
</dbReference>
<protein>
    <recommendedName>
        <fullName evidence="7">FYVE-type domain-containing protein</fullName>
    </recommendedName>
</protein>
<keyword evidence="2 4" id="KW-0863">Zinc-finger</keyword>
<name>A0ABR1B4R7_POLSC</name>
<dbReference type="Pfam" id="PF11409">
    <property type="entry name" value="SARA"/>
    <property type="match status" value="1"/>
</dbReference>
<dbReference type="InterPro" id="IPR013083">
    <property type="entry name" value="Znf_RING/FYVE/PHD"/>
</dbReference>
<evidence type="ECO:0000256" key="4">
    <source>
        <dbReference type="PROSITE-ProRule" id="PRU00091"/>
    </source>
</evidence>
<dbReference type="InterPro" id="IPR017455">
    <property type="entry name" value="Znf_FYVE-rel"/>
</dbReference>
<feature type="compositionally biased region" description="Basic residues" evidence="6">
    <location>
        <begin position="658"/>
        <end position="667"/>
    </location>
</feature>
<dbReference type="CDD" id="cd15729">
    <property type="entry name" value="FYVE_endofin"/>
    <property type="match status" value="1"/>
</dbReference>
<gene>
    <name evidence="8" type="ORF">RUM44_000200</name>
</gene>
<dbReference type="Pfam" id="PF01363">
    <property type="entry name" value="FYVE"/>
    <property type="match status" value="1"/>
</dbReference>
<proteinExistence type="predicted"/>
<keyword evidence="3" id="KW-0862">Zinc</keyword>
<feature type="compositionally biased region" description="Basic and acidic residues" evidence="6">
    <location>
        <begin position="397"/>
        <end position="408"/>
    </location>
</feature>
<dbReference type="Gene3D" id="3.30.500.40">
    <property type="match status" value="1"/>
</dbReference>
<dbReference type="SMART" id="SM00064">
    <property type="entry name" value="FYVE"/>
    <property type="match status" value="1"/>
</dbReference>
<dbReference type="PANTHER" id="PTHR46319:SF3">
    <property type="entry name" value="ZINC FINGER FYVE DOMAIN-CONTAINING PROTEIN"/>
    <property type="match status" value="1"/>
</dbReference>
<organism evidence="8 9">
    <name type="scientific">Polyplax serrata</name>
    <name type="common">Common mouse louse</name>
    <dbReference type="NCBI Taxonomy" id="468196"/>
    <lineage>
        <taxon>Eukaryota</taxon>
        <taxon>Metazoa</taxon>
        <taxon>Ecdysozoa</taxon>
        <taxon>Arthropoda</taxon>
        <taxon>Hexapoda</taxon>
        <taxon>Insecta</taxon>
        <taxon>Pterygota</taxon>
        <taxon>Neoptera</taxon>
        <taxon>Paraneoptera</taxon>
        <taxon>Psocodea</taxon>
        <taxon>Troctomorpha</taxon>
        <taxon>Phthiraptera</taxon>
        <taxon>Anoplura</taxon>
        <taxon>Polyplacidae</taxon>
        <taxon>Polyplax</taxon>
    </lineage>
</organism>
<dbReference type="Proteomes" id="UP001359485">
    <property type="component" value="Unassembled WGS sequence"/>
</dbReference>
<dbReference type="PANTHER" id="PTHR46319">
    <property type="entry name" value="ZINC FINGER FYVE DOMAIN-CONTAINING PROTEIN"/>
    <property type="match status" value="1"/>
</dbReference>
<dbReference type="Gene3D" id="3.30.1360.220">
    <property type="entry name" value="Domain of unknown function (DUF3480), N-terminal subdomain"/>
    <property type="match status" value="2"/>
</dbReference>
<evidence type="ECO:0000256" key="1">
    <source>
        <dbReference type="ARBA" id="ARBA00022723"/>
    </source>
</evidence>
<feature type="compositionally biased region" description="Polar residues" evidence="6">
    <location>
        <begin position="600"/>
        <end position="610"/>
    </location>
</feature>
<comment type="caution">
    <text evidence="8">The sequence shown here is derived from an EMBL/GenBank/DDBJ whole genome shotgun (WGS) entry which is preliminary data.</text>
</comment>
<keyword evidence="9" id="KW-1185">Reference proteome</keyword>
<dbReference type="Gene3D" id="3.30.40.10">
    <property type="entry name" value="Zinc/RING finger domain, C3HC4 (zinc finger)"/>
    <property type="match status" value="1"/>
</dbReference>
<feature type="compositionally biased region" description="Polar residues" evidence="6">
    <location>
        <begin position="420"/>
        <end position="429"/>
    </location>
</feature>
<feature type="coiled-coil region" evidence="5">
    <location>
        <begin position="168"/>
        <end position="202"/>
    </location>
</feature>
<keyword evidence="5" id="KW-0175">Coiled coil</keyword>
<feature type="region of interest" description="Disordered" evidence="6">
    <location>
        <begin position="393"/>
        <end position="443"/>
    </location>
</feature>
<evidence type="ECO:0000259" key="7">
    <source>
        <dbReference type="PROSITE" id="PS50178"/>
    </source>
</evidence>
<evidence type="ECO:0000313" key="8">
    <source>
        <dbReference type="EMBL" id="KAK6634953.1"/>
    </source>
</evidence>
<sequence>MEKFTVDLDNVLDEFEFNEEQAVRHALQHFKREDLPATKYQKPHFRPINMADADFAPCIETTMSYPAYHQKYTQETITKVAESDLGSTNCNGSNTNHTDLHTNFNNSEAIKECSIGGTEFIYHSSLGSLGSDKFLASNSVTSESEEAAQLDCGTTKVLEGHKNFIHCHNNLITNTKEQEGKVEQVEDEDEQIELNNEGLEDLKEVKTPNDIQETFNVYTNTTVESLEEPISQTAQEVNGVYIENNKPNIDNSNCVGKISVQEEELLNITELPDSTEVDHKELHEIDAPRVSVQNLSLGSVKLEEEVIPDTVMDKESEVQLEITSRQQQENVKEFYSAPKCQEPSQSDCTPVRDTRMPVIETQVEATEIKPIQFESQQDITDEELQKYLEELEEEEAKEQKLEEAKPSRPDTLNIRRMSIASRQPGSPGQTPLPRGLGSGDFAGVEEDNLRNERSEGYNSQLGDSKEDTEELERLLAEASEASEPPLTLEERRLGKVSPFWMPDHLASSCMECDSKFTVIKRRHHCRACGKILCSKCCGLRASLEYLQNQEQRVCENCFRTLARVLTYELQNEADVETSPRRRPNPNNPMEYCSTVPPPLQISSSGSQTPPSVMVPVGVLKREGSSRVKETPKQVMFSDGIRPGGDLTELDESEEPRNAFRKSGRSSKRAGTPPVLLPPIDPVSQSFIVEKSLPPIYVVNKGETSYEENWPLPKIMENLKDPNSPPLLFAINRNLVASVKIVKLDCCMKETCWVICSKGMGCVGQDEIIILLTVNGEEDDQLPKEILLQFHYIYQEAARGTTVNELGYWCVKESTFLDSKQHGGFLFIRPTFQCLNRIELPPPPYLVGILIQRSEVPWARVFPFRLMLRLGAEFRYYPCPLVSVRFREPVYYEIGHTIINLLADFRNLSYTIPNVRGLRIHMEANQTTILIPRNRYDQVVRALNNSNDPVLALAGSFSPEADAHLVCMQSKGNEVTYSTHAININEKTRKVTGASFVVLNGALKTTSGVAAKSSIVEDGLMVQVPSDTMTALRNKLRNMEDWSVCCGPVEGRNVEETVRIIWCEDDRNFNIGVKSGIDNMALDGVPSIRVHSGKDFMGGSKFIRWTQVFIIKCEDGATSAKIGDPLEVNKLSESIARATCFALIKLLDLLAASGSTVLAVRATMDKENVGYEAGSNGQKLGPIYMNSLDNELIPVLHKAASINDSVAILELVFHIMDQ</sequence>
<feature type="region of interest" description="Disordered" evidence="6">
    <location>
        <begin position="571"/>
        <end position="611"/>
    </location>
</feature>
<dbReference type="EMBL" id="JAWJWF010000003">
    <property type="protein sequence ID" value="KAK6634953.1"/>
    <property type="molecule type" value="Genomic_DNA"/>
</dbReference>
<dbReference type="InterPro" id="IPR037145">
    <property type="entry name" value="SARA_Smad-bd_sf"/>
</dbReference>
<dbReference type="InterPro" id="IPR022557">
    <property type="entry name" value="SARA-like_C"/>
</dbReference>
<dbReference type="PROSITE" id="PS50178">
    <property type="entry name" value="ZF_FYVE"/>
    <property type="match status" value="1"/>
</dbReference>
<dbReference type="Gene3D" id="4.10.720.10">
    <property type="entry name" value="Smad anchor for receptor activation, Smad-binding domain"/>
    <property type="match status" value="1"/>
</dbReference>
<dbReference type="InterPro" id="IPR024608">
    <property type="entry name" value="SARA-like_SBD"/>
</dbReference>
<evidence type="ECO:0000313" key="9">
    <source>
        <dbReference type="Proteomes" id="UP001359485"/>
    </source>
</evidence>